<accession>A0ABP0RTE8</accession>
<feature type="region of interest" description="Disordered" evidence="1">
    <location>
        <begin position="444"/>
        <end position="496"/>
    </location>
</feature>
<sequence length="685" mass="75839">MASLSSGGRKAKHFVDNCACECCAAVQKLFLLLFYEGSTEQLRARAVPVLRQAYTQLLEGAYLDRLQATVTSPGTREAAGEGASSRGETRPPLARKRRVKEEPSTEEEKEARSGRERRRRRDSGDRLGRDRTRVKTEEREKSRRSEEPKPSRREELFEKEETKEEKDRAVATDPAGFGLRPTSKPSPSEPRAEGEAGSEETEDVEVEEAAAASTSAAGAEEAPGPVEHHEESEEDLARPAAEGPPGDGWVAASEVDLRTLQEMKAVHIQGRYWDNEAEIVGEITKTLMGEDGAWTTVRVHGTSTESILKYISGQAKKELQVHLCDSPCSTMTWGDTMLHADRIKAVEYEALPWSRNLEISVRESERDELEVLRREAGERGKGRGEAPKGEKAKKDLPEESGEEEEGRKAEKTKAKKKERKKLKKARDKVVGIKSAEALFATTGLDPKEETRRRLRRKAKKLGKRSRNKKGSSGTSSSSGSSDSSPTEEAEAPEELFTPLTATQRIWRRYPGVLTATMVLEAQRTMMLQLGASLPEAEKAGVKPIILQYCRQQLCQNMSPPVAREALHWAATMDMLLEGRVSSALDVMSQRLKSLEGLSRGLRADLLRQMELLPLEKGGLASNTEVNLAGQAAHQEAKILHRASSAPWERSKGKEKSGKGKWKEERSESKGDKGKKDKGEGKKKAQ</sequence>
<feature type="compositionally biased region" description="Low complexity" evidence="1">
    <location>
        <begin position="209"/>
        <end position="222"/>
    </location>
</feature>
<feature type="compositionally biased region" description="Basic and acidic residues" evidence="1">
    <location>
        <begin position="373"/>
        <end position="397"/>
    </location>
</feature>
<feature type="region of interest" description="Disordered" evidence="1">
    <location>
        <begin position="639"/>
        <end position="685"/>
    </location>
</feature>
<gene>
    <name evidence="2" type="ORF">CCMP2556_LOCUS48725</name>
</gene>
<name>A0ABP0RTE8_9DINO</name>
<feature type="compositionally biased region" description="Acidic residues" evidence="1">
    <location>
        <begin position="196"/>
        <end position="208"/>
    </location>
</feature>
<evidence type="ECO:0000313" key="2">
    <source>
        <dbReference type="EMBL" id="CAK9103847.1"/>
    </source>
</evidence>
<feature type="region of interest" description="Disordered" evidence="1">
    <location>
        <begin position="72"/>
        <end position="250"/>
    </location>
</feature>
<feature type="compositionally biased region" description="Basic residues" evidence="1">
    <location>
        <begin position="413"/>
        <end position="426"/>
    </location>
</feature>
<evidence type="ECO:0000313" key="3">
    <source>
        <dbReference type="Proteomes" id="UP001642484"/>
    </source>
</evidence>
<proteinExistence type="predicted"/>
<keyword evidence="3" id="KW-1185">Reference proteome</keyword>
<reference evidence="2 3" key="1">
    <citation type="submission" date="2024-02" db="EMBL/GenBank/DDBJ databases">
        <authorList>
            <person name="Chen Y."/>
            <person name="Shah S."/>
            <person name="Dougan E. K."/>
            <person name="Thang M."/>
            <person name="Chan C."/>
        </authorList>
    </citation>
    <scope>NUCLEOTIDE SEQUENCE [LARGE SCALE GENOMIC DNA]</scope>
</reference>
<feature type="compositionally biased region" description="Basic and acidic residues" evidence="1">
    <location>
        <begin position="122"/>
        <end position="170"/>
    </location>
</feature>
<comment type="caution">
    <text evidence="2">The sequence shown here is derived from an EMBL/GenBank/DDBJ whole genome shotgun (WGS) entry which is preliminary data.</text>
</comment>
<feature type="region of interest" description="Disordered" evidence="1">
    <location>
        <begin position="373"/>
        <end position="427"/>
    </location>
</feature>
<dbReference type="Proteomes" id="UP001642484">
    <property type="component" value="Unassembled WGS sequence"/>
</dbReference>
<feature type="compositionally biased region" description="Basic and acidic residues" evidence="1">
    <location>
        <begin position="226"/>
        <end position="237"/>
    </location>
</feature>
<feature type="compositionally biased region" description="Basic residues" evidence="1">
    <location>
        <begin position="452"/>
        <end position="469"/>
    </location>
</feature>
<feature type="compositionally biased region" description="Basic and acidic residues" evidence="1">
    <location>
        <begin position="648"/>
        <end position="685"/>
    </location>
</feature>
<dbReference type="EMBL" id="CAXAMN010026539">
    <property type="protein sequence ID" value="CAK9103847.1"/>
    <property type="molecule type" value="Genomic_DNA"/>
</dbReference>
<organism evidence="2 3">
    <name type="scientific">Durusdinium trenchii</name>
    <dbReference type="NCBI Taxonomy" id="1381693"/>
    <lineage>
        <taxon>Eukaryota</taxon>
        <taxon>Sar</taxon>
        <taxon>Alveolata</taxon>
        <taxon>Dinophyceae</taxon>
        <taxon>Suessiales</taxon>
        <taxon>Symbiodiniaceae</taxon>
        <taxon>Durusdinium</taxon>
    </lineage>
</organism>
<evidence type="ECO:0000256" key="1">
    <source>
        <dbReference type="SAM" id="MobiDB-lite"/>
    </source>
</evidence>
<feature type="compositionally biased region" description="Low complexity" evidence="1">
    <location>
        <begin position="470"/>
        <end position="484"/>
    </location>
</feature>
<protein>
    <submittedName>
        <fullName evidence="2">Uncharacterized protein</fullName>
    </submittedName>
</protein>